<dbReference type="Proteomes" id="UP001176517">
    <property type="component" value="Unassembled WGS sequence"/>
</dbReference>
<keyword evidence="1" id="KW-0472">Membrane</keyword>
<protein>
    <submittedName>
        <fullName evidence="2">Uncharacterized protein</fullName>
    </submittedName>
</protein>
<keyword evidence="3" id="KW-1185">Reference proteome</keyword>
<name>A0AAN6GPG0_9BASI</name>
<sequence length="139" mass="15617">MSPPSAHSNRQLLPSGALRPLKLAPADPRVRLVPTTAQAMQSILNLAVYCLPETSILRTVAYALSALVGTMTLVVLFRYRYVFAAHPSYGQSSAQEKKDADQEPLFVTRVERFPDFKWSVFLQLMFTSIPYGILFKLNR</sequence>
<evidence type="ECO:0000313" key="3">
    <source>
        <dbReference type="Proteomes" id="UP001176517"/>
    </source>
</evidence>
<gene>
    <name evidence="2" type="ORF">OC846_004029</name>
</gene>
<comment type="caution">
    <text evidence="2">The sequence shown here is derived from an EMBL/GenBank/DDBJ whole genome shotgun (WGS) entry which is preliminary data.</text>
</comment>
<organism evidence="2 3">
    <name type="scientific">Tilletia horrida</name>
    <dbReference type="NCBI Taxonomy" id="155126"/>
    <lineage>
        <taxon>Eukaryota</taxon>
        <taxon>Fungi</taxon>
        <taxon>Dikarya</taxon>
        <taxon>Basidiomycota</taxon>
        <taxon>Ustilaginomycotina</taxon>
        <taxon>Exobasidiomycetes</taxon>
        <taxon>Tilletiales</taxon>
        <taxon>Tilletiaceae</taxon>
        <taxon>Tilletia</taxon>
    </lineage>
</organism>
<reference evidence="2" key="1">
    <citation type="journal article" date="2023" name="PhytoFront">
        <title>Draft Genome Resources of Seven Strains of Tilletia horrida, Causal Agent of Kernel Smut of Rice.</title>
        <authorList>
            <person name="Khanal S."/>
            <person name="Antony Babu S."/>
            <person name="Zhou X.G."/>
        </authorList>
    </citation>
    <scope>NUCLEOTIDE SEQUENCE</scope>
    <source>
        <strain evidence="2">TX6</strain>
    </source>
</reference>
<accession>A0AAN6GPG0</accession>
<dbReference type="AlphaFoldDB" id="A0AAN6GPG0"/>
<keyword evidence="1" id="KW-1133">Transmembrane helix</keyword>
<keyword evidence="1" id="KW-0812">Transmembrane</keyword>
<feature type="transmembrane region" description="Helical" evidence="1">
    <location>
        <begin position="118"/>
        <end position="137"/>
    </location>
</feature>
<feature type="transmembrane region" description="Helical" evidence="1">
    <location>
        <begin position="60"/>
        <end position="79"/>
    </location>
</feature>
<evidence type="ECO:0000256" key="1">
    <source>
        <dbReference type="SAM" id="Phobius"/>
    </source>
</evidence>
<dbReference type="EMBL" id="JAPDMZ010000110">
    <property type="protein sequence ID" value="KAK0549566.1"/>
    <property type="molecule type" value="Genomic_DNA"/>
</dbReference>
<proteinExistence type="predicted"/>
<evidence type="ECO:0000313" key="2">
    <source>
        <dbReference type="EMBL" id="KAK0549566.1"/>
    </source>
</evidence>